<feature type="domain" description="Surface antigen" evidence="5">
    <location>
        <begin position="90"/>
        <end position="157"/>
    </location>
</feature>
<dbReference type="Pfam" id="PF16998">
    <property type="entry name" value="17kDa_Anti_2"/>
    <property type="match status" value="1"/>
</dbReference>
<evidence type="ECO:0000256" key="1">
    <source>
        <dbReference type="ARBA" id="ARBA00022729"/>
    </source>
</evidence>
<dbReference type="PROSITE" id="PS51257">
    <property type="entry name" value="PROKAR_LIPOPROTEIN"/>
    <property type="match status" value="1"/>
</dbReference>
<name>A0A381TYD5_9ZZZZ</name>
<evidence type="ECO:0000259" key="5">
    <source>
        <dbReference type="Pfam" id="PF16998"/>
    </source>
</evidence>
<protein>
    <recommendedName>
        <fullName evidence="7">Surface antigen domain-containing protein</fullName>
    </recommendedName>
</protein>
<dbReference type="InterPro" id="IPR008816">
    <property type="entry name" value="Gly_zipper_2TM_dom"/>
</dbReference>
<accession>A0A381TYD5</accession>
<evidence type="ECO:0000259" key="4">
    <source>
        <dbReference type="Pfam" id="PF05433"/>
    </source>
</evidence>
<evidence type="ECO:0000313" key="6">
    <source>
        <dbReference type="EMBL" id="SVA20844.1"/>
    </source>
</evidence>
<evidence type="ECO:0000256" key="2">
    <source>
        <dbReference type="ARBA" id="ARBA00023139"/>
    </source>
</evidence>
<gene>
    <name evidence="6" type="ORF">METZ01_LOCUS73698</name>
</gene>
<feature type="domain" description="Glycine zipper 2TM" evidence="4">
    <location>
        <begin position="30"/>
        <end position="71"/>
    </location>
</feature>
<dbReference type="EMBL" id="UINC01005361">
    <property type="protein sequence ID" value="SVA20844.1"/>
    <property type="molecule type" value="Genomic_DNA"/>
</dbReference>
<dbReference type="InterPro" id="IPR016364">
    <property type="entry name" value="Surface_antigen_Rickettsia"/>
</dbReference>
<evidence type="ECO:0000256" key="3">
    <source>
        <dbReference type="SAM" id="MobiDB-lite"/>
    </source>
</evidence>
<reference evidence="6" key="1">
    <citation type="submission" date="2018-05" db="EMBL/GenBank/DDBJ databases">
        <authorList>
            <person name="Lanie J.A."/>
            <person name="Ng W.-L."/>
            <person name="Kazmierczak K.M."/>
            <person name="Andrzejewski T.M."/>
            <person name="Davidsen T.M."/>
            <person name="Wayne K.J."/>
            <person name="Tettelin H."/>
            <person name="Glass J.I."/>
            <person name="Rusch D."/>
            <person name="Podicherti R."/>
            <person name="Tsui H.-C.T."/>
            <person name="Winkler M.E."/>
        </authorList>
    </citation>
    <scope>NUCLEOTIDE SEQUENCE</scope>
</reference>
<keyword evidence="1" id="KW-0732">Signal</keyword>
<dbReference type="PIRSF" id="PIRSF002721">
    <property type="entry name" value="Surface_antigen_Rickettsia"/>
    <property type="match status" value="1"/>
</dbReference>
<proteinExistence type="predicted"/>
<sequence>MKTNGLVIGIISASLLLGGCSTTINKQQSGTAVGALLGAALGYGLGKGHKHRNLAVMLGAAFGAVAGDQIGAQLDEKDRLLAGENLQDSLETTTDGATSTWNNPNTGHSGSTSPTKTVVASDGTPCREFTTEIIVGGETHQGYGTACRQADGSWKIMN</sequence>
<keyword evidence="2" id="KW-0449">Lipoprotein</keyword>
<organism evidence="6">
    <name type="scientific">marine metagenome</name>
    <dbReference type="NCBI Taxonomy" id="408172"/>
    <lineage>
        <taxon>unclassified sequences</taxon>
        <taxon>metagenomes</taxon>
        <taxon>ecological metagenomes</taxon>
    </lineage>
</organism>
<dbReference type="AlphaFoldDB" id="A0A381TYD5"/>
<feature type="compositionally biased region" description="Polar residues" evidence="3">
    <location>
        <begin position="91"/>
        <end position="118"/>
    </location>
</feature>
<evidence type="ECO:0008006" key="7">
    <source>
        <dbReference type="Google" id="ProtNLM"/>
    </source>
</evidence>
<keyword evidence="2" id="KW-0564">Palmitate</keyword>
<dbReference type="GO" id="GO:0019867">
    <property type="term" value="C:outer membrane"/>
    <property type="evidence" value="ECO:0007669"/>
    <property type="project" value="InterPro"/>
</dbReference>
<feature type="region of interest" description="Disordered" evidence="3">
    <location>
        <begin position="91"/>
        <end position="122"/>
    </location>
</feature>
<dbReference type="InterPro" id="IPR032635">
    <property type="entry name" value="Anti_2"/>
</dbReference>
<dbReference type="Pfam" id="PF05433">
    <property type="entry name" value="Rick_17kDa_Anti"/>
    <property type="match status" value="1"/>
</dbReference>